<dbReference type="AlphaFoldDB" id="A0AA97P892"/>
<gene>
    <name evidence="1" type="ORF">OOU_Y34scaffold00126g98</name>
</gene>
<name>A0AA97P892_PYRO3</name>
<organism evidence="1">
    <name type="scientific">Pyricularia oryzae (strain Y34)</name>
    <name type="common">Rice blast fungus</name>
    <name type="synonym">Magnaporthe oryzae</name>
    <dbReference type="NCBI Taxonomy" id="1143189"/>
    <lineage>
        <taxon>Eukaryota</taxon>
        <taxon>Fungi</taxon>
        <taxon>Dikarya</taxon>
        <taxon>Ascomycota</taxon>
        <taxon>Pezizomycotina</taxon>
        <taxon>Sordariomycetes</taxon>
        <taxon>Sordariomycetidae</taxon>
        <taxon>Magnaporthales</taxon>
        <taxon>Pyriculariaceae</taxon>
        <taxon>Pyricularia</taxon>
    </lineage>
</organism>
<protein>
    <submittedName>
        <fullName evidence="1">Uncharacterized protein</fullName>
    </submittedName>
</protein>
<evidence type="ECO:0000313" key="1">
    <source>
        <dbReference type="EMBL" id="ELQ43895.1"/>
    </source>
</evidence>
<sequence length="42" mass="4662">MCTTWSYTYSSPDIPTIPRLARVKPGGTRRGFSSIVRDFAIG</sequence>
<accession>A0AA97P892</accession>
<dbReference type="EMBL" id="JH793916">
    <property type="protein sequence ID" value="ELQ43895.1"/>
    <property type="molecule type" value="Genomic_DNA"/>
</dbReference>
<dbReference type="Proteomes" id="UP000011086">
    <property type="component" value="Unassembled WGS sequence"/>
</dbReference>
<proteinExistence type="predicted"/>
<reference evidence="1" key="1">
    <citation type="journal article" date="2012" name="PLoS Genet.">
        <title>Comparative analysis of the genomes of two field isolates of the rice blast fungus Magnaporthe oryzae.</title>
        <authorList>
            <person name="Xue M."/>
            <person name="Yang J."/>
            <person name="Li Z."/>
            <person name="Hu S."/>
            <person name="Yao N."/>
            <person name="Dean R.A."/>
            <person name="Zhao W."/>
            <person name="Shen M."/>
            <person name="Zhang H."/>
            <person name="Li C."/>
            <person name="Liu L."/>
            <person name="Cao L."/>
            <person name="Xu X."/>
            <person name="Xing Y."/>
            <person name="Hsiang T."/>
            <person name="Zhang Z."/>
            <person name="Xu J.R."/>
            <person name="Peng Y.L."/>
        </authorList>
    </citation>
    <scope>NUCLEOTIDE SEQUENCE</scope>
    <source>
        <strain evidence="1">Y34</strain>
    </source>
</reference>